<protein>
    <submittedName>
        <fullName evidence="4">Site-specific DNA-methyltransferase</fullName>
    </submittedName>
</protein>
<dbReference type="InterPro" id="IPR001091">
    <property type="entry name" value="RM_Methyltransferase"/>
</dbReference>
<keyword evidence="1 4" id="KW-0489">Methyltransferase</keyword>
<name>A0A7X9DKK8_UNCKA</name>
<dbReference type="EMBL" id="JAAZNL010000034">
    <property type="protein sequence ID" value="NMB70170.1"/>
    <property type="molecule type" value="Genomic_DNA"/>
</dbReference>
<accession>A0A7X9DKK8</accession>
<sequence>MMCLKELGLKFKQFWIVNPMLKYLLRKDADVMAIIYATLIVKGKKTFTEVPEYIIKMMTDEGDLVCDPFIGSGTTGRIAELLQRRWIGFEINDAYR</sequence>
<comment type="caution">
    <text evidence="4">The sequence shown here is derived from an EMBL/GenBank/DDBJ whole genome shotgun (WGS) entry which is preliminary data.</text>
</comment>
<reference evidence="4 5" key="1">
    <citation type="journal article" date="2020" name="Biotechnol. Biofuels">
        <title>New insights from the biogas microbiome by comprehensive genome-resolved metagenomics of nearly 1600 species originating from multiple anaerobic digesters.</title>
        <authorList>
            <person name="Campanaro S."/>
            <person name="Treu L."/>
            <person name="Rodriguez-R L.M."/>
            <person name="Kovalovszki A."/>
            <person name="Ziels R.M."/>
            <person name="Maus I."/>
            <person name="Zhu X."/>
            <person name="Kougias P.G."/>
            <person name="Basile A."/>
            <person name="Luo G."/>
            <person name="Schluter A."/>
            <person name="Konstantinidis K.T."/>
            <person name="Angelidaki I."/>
        </authorList>
    </citation>
    <scope>NUCLEOTIDE SEQUENCE [LARGE SCALE GENOMIC DNA]</scope>
    <source>
        <strain evidence="4">AS27yjCOA_165</strain>
    </source>
</reference>
<proteinExistence type="predicted"/>
<feature type="domain" description="DNA methylase N-4/N-6" evidence="3">
    <location>
        <begin position="49"/>
        <end position="95"/>
    </location>
</feature>
<evidence type="ECO:0000313" key="5">
    <source>
        <dbReference type="Proteomes" id="UP000526033"/>
    </source>
</evidence>
<dbReference type="GO" id="GO:0003677">
    <property type="term" value="F:DNA binding"/>
    <property type="evidence" value="ECO:0007669"/>
    <property type="project" value="InterPro"/>
</dbReference>
<gene>
    <name evidence="4" type="ORF">GYA27_03150</name>
</gene>
<dbReference type="SUPFAM" id="SSF53335">
    <property type="entry name" value="S-adenosyl-L-methionine-dependent methyltransferases"/>
    <property type="match status" value="1"/>
</dbReference>
<evidence type="ECO:0000313" key="4">
    <source>
        <dbReference type="EMBL" id="NMB70170.1"/>
    </source>
</evidence>
<evidence type="ECO:0000256" key="1">
    <source>
        <dbReference type="ARBA" id="ARBA00022603"/>
    </source>
</evidence>
<organism evidence="4 5">
    <name type="scientific">candidate division WWE3 bacterium</name>
    <dbReference type="NCBI Taxonomy" id="2053526"/>
    <lineage>
        <taxon>Bacteria</taxon>
        <taxon>Katanobacteria</taxon>
    </lineage>
</organism>
<dbReference type="GO" id="GO:0032259">
    <property type="term" value="P:methylation"/>
    <property type="evidence" value="ECO:0007669"/>
    <property type="project" value="UniProtKB-KW"/>
</dbReference>
<keyword evidence="2 4" id="KW-0808">Transferase</keyword>
<dbReference type="GO" id="GO:0008170">
    <property type="term" value="F:N-methyltransferase activity"/>
    <property type="evidence" value="ECO:0007669"/>
    <property type="project" value="InterPro"/>
</dbReference>
<dbReference type="InterPro" id="IPR002941">
    <property type="entry name" value="DNA_methylase_N4/N6"/>
</dbReference>
<dbReference type="Gene3D" id="3.40.50.150">
    <property type="entry name" value="Vaccinia Virus protein VP39"/>
    <property type="match status" value="1"/>
</dbReference>
<evidence type="ECO:0000259" key="3">
    <source>
        <dbReference type="Pfam" id="PF01555"/>
    </source>
</evidence>
<dbReference type="AlphaFoldDB" id="A0A7X9DKK8"/>
<evidence type="ECO:0000256" key="2">
    <source>
        <dbReference type="ARBA" id="ARBA00022679"/>
    </source>
</evidence>
<dbReference type="Proteomes" id="UP000526033">
    <property type="component" value="Unassembled WGS sequence"/>
</dbReference>
<dbReference type="InterPro" id="IPR029063">
    <property type="entry name" value="SAM-dependent_MTases_sf"/>
</dbReference>
<dbReference type="Pfam" id="PF01555">
    <property type="entry name" value="N6_N4_Mtase"/>
    <property type="match status" value="1"/>
</dbReference>
<dbReference type="PRINTS" id="PR00508">
    <property type="entry name" value="S21N4MTFRASE"/>
</dbReference>